<dbReference type="AlphaFoldDB" id="E4XKT9"/>
<comment type="similarity">
    <text evidence="1">Belongs to the SAPS family.</text>
</comment>
<dbReference type="GO" id="GO:0019903">
    <property type="term" value="F:protein phosphatase binding"/>
    <property type="evidence" value="ECO:0007669"/>
    <property type="project" value="InterPro"/>
</dbReference>
<protein>
    <submittedName>
        <fullName evidence="4">Uncharacterized protein</fullName>
    </submittedName>
</protein>
<dbReference type="FunCoup" id="E4XKT9">
    <property type="interactions" value="297"/>
</dbReference>
<dbReference type="Proteomes" id="UP000001307">
    <property type="component" value="Unassembled WGS sequence"/>
</dbReference>
<dbReference type="OrthoDB" id="295029at2759"/>
<keyword evidence="2" id="KW-0131">Cell cycle</keyword>
<feature type="compositionally biased region" description="Basic and acidic residues" evidence="3">
    <location>
        <begin position="386"/>
        <end position="407"/>
    </location>
</feature>
<dbReference type="PANTHER" id="PTHR12634:SF8">
    <property type="entry name" value="FIERY MOUNTAIN, ISOFORM D"/>
    <property type="match status" value="1"/>
</dbReference>
<dbReference type="GO" id="GO:0005829">
    <property type="term" value="C:cytosol"/>
    <property type="evidence" value="ECO:0007669"/>
    <property type="project" value="TreeGrafter"/>
</dbReference>
<reference evidence="4" key="1">
    <citation type="journal article" date="2010" name="Science">
        <title>Plasticity of animal genome architecture unmasked by rapid evolution of a pelagic tunicate.</title>
        <authorList>
            <person name="Denoeud F."/>
            <person name="Henriet S."/>
            <person name="Mungpakdee S."/>
            <person name="Aury J.M."/>
            <person name="Da Silva C."/>
            <person name="Brinkmann H."/>
            <person name="Mikhaleva J."/>
            <person name="Olsen L.C."/>
            <person name="Jubin C."/>
            <person name="Canestro C."/>
            <person name="Bouquet J.M."/>
            <person name="Danks G."/>
            <person name="Poulain J."/>
            <person name="Campsteijn C."/>
            <person name="Adamski M."/>
            <person name="Cross I."/>
            <person name="Yadetie F."/>
            <person name="Muffato M."/>
            <person name="Louis A."/>
            <person name="Butcher S."/>
            <person name="Tsagkogeorga G."/>
            <person name="Konrad A."/>
            <person name="Singh S."/>
            <person name="Jensen M.F."/>
            <person name="Cong E.H."/>
            <person name="Eikeseth-Otteraa H."/>
            <person name="Noel B."/>
            <person name="Anthouard V."/>
            <person name="Porcel B.M."/>
            <person name="Kachouri-Lafond R."/>
            <person name="Nishino A."/>
            <person name="Ugolini M."/>
            <person name="Chourrout P."/>
            <person name="Nishida H."/>
            <person name="Aasland R."/>
            <person name="Huzurbazar S."/>
            <person name="Westhof E."/>
            <person name="Delsuc F."/>
            <person name="Lehrach H."/>
            <person name="Reinhardt R."/>
            <person name="Weissenbach J."/>
            <person name="Roy S.W."/>
            <person name="Artiguenave F."/>
            <person name="Postlethwait J.H."/>
            <person name="Manak J.R."/>
            <person name="Thompson E.M."/>
            <person name="Jaillon O."/>
            <person name="Du Pasquier L."/>
            <person name="Boudinot P."/>
            <person name="Liberles D.A."/>
            <person name="Volff J.N."/>
            <person name="Philippe H."/>
            <person name="Lenhard B."/>
            <person name="Roest Crollius H."/>
            <person name="Wincker P."/>
            <person name="Chourrout D."/>
        </authorList>
    </citation>
    <scope>NUCLEOTIDE SEQUENCE [LARGE SCALE GENOMIC DNA]</scope>
</reference>
<dbReference type="EMBL" id="FN653066">
    <property type="protein sequence ID" value="CBY25006.1"/>
    <property type="molecule type" value="Genomic_DNA"/>
</dbReference>
<dbReference type="PANTHER" id="PTHR12634">
    <property type="entry name" value="SIT4 YEAST -ASSOCIATING PROTEIN-RELATED"/>
    <property type="match status" value="1"/>
</dbReference>
<dbReference type="InterPro" id="IPR007587">
    <property type="entry name" value="SAPS"/>
</dbReference>
<accession>E4XKT9</accession>
<feature type="region of interest" description="Disordered" evidence="3">
    <location>
        <begin position="381"/>
        <end position="407"/>
    </location>
</feature>
<dbReference type="InParanoid" id="E4XKT9"/>
<dbReference type="GO" id="GO:0005634">
    <property type="term" value="C:nucleus"/>
    <property type="evidence" value="ECO:0007669"/>
    <property type="project" value="TreeGrafter"/>
</dbReference>
<evidence type="ECO:0000256" key="1">
    <source>
        <dbReference type="ARBA" id="ARBA00006180"/>
    </source>
</evidence>
<feature type="compositionally biased region" description="Low complexity" evidence="3">
    <location>
        <begin position="576"/>
        <end position="588"/>
    </location>
</feature>
<sequence>MYWNMMGQYDSPQIENLLQREDLQISELLDEDSIINELIHRNENLIQYLAREDTLKAMLDYITKDCGYQEISMEDMEEFKTKQLRFKRAHQVTELLNADNEAISKALIKSEELTSQLLDMLQCEKDLNPLLACFFSKIIGSLIKQHPEDTWTLLKNRENFVDDIMRHMSTSGISDLIMRLVVCPSYNDQVRSEIINWMVDEELIEKLINLINLDEGVHRDLHTLDSTCLTFLFCLGMRRILIAQMLVEPINSAIVASTGSILSTYLEKVQRITPFAAWIDDPGQETDSFYPSATPCVDTLANHVPRLRNILRSPPREPSVSLPHCRLEQPLGRVRLQIIRLISESIPQNVQSFFNALKDEKLLDIILSLFIVIYDLMEDENDDDEPKSRYQEERHQQIKDHLASDDISEDERKRWNDVKRMTQERRSLYAKELGRSQRAASPPTVDPSANSEDQLARYQQKINTPFEYEDTFDDDSIRPETLSDEEGDENKEASFESQLQDKNDTRDWFGTDDSKADVMDTNQDPWGESTDEKADEDSHDLAPNCGEHSESSTEEVKTVNAKPEAAQAPDSDKSTEATPAPITASPASDKTLPNEDKPATPPPSSGPSTSSD</sequence>
<gene>
    <name evidence="4" type="ORF">GSOID_T00014306001</name>
</gene>
<keyword evidence="5" id="KW-1185">Reference proteome</keyword>
<feature type="region of interest" description="Disordered" evidence="3">
    <location>
        <begin position="432"/>
        <end position="452"/>
    </location>
</feature>
<organism evidence="4">
    <name type="scientific">Oikopleura dioica</name>
    <name type="common">Tunicate</name>
    <dbReference type="NCBI Taxonomy" id="34765"/>
    <lineage>
        <taxon>Eukaryota</taxon>
        <taxon>Metazoa</taxon>
        <taxon>Chordata</taxon>
        <taxon>Tunicata</taxon>
        <taxon>Appendicularia</taxon>
        <taxon>Copelata</taxon>
        <taxon>Oikopleuridae</taxon>
        <taxon>Oikopleura</taxon>
    </lineage>
</organism>
<evidence type="ECO:0000313" key="4">
    <source>
        <dbReference type="EMBL" id="CBY25006.1"/>
    </source>
</evidence>
<evidence type="ECO:0000256" key="2">
    <source>
        <dbReference type="ARBA" id="ARBA00023306"/>
    </source>
</evidence>
<feature type="compositionally biased region" description="Basic and acidic residues" evidence="3">
    <location>
        <begin position="490"/>
        <end position="518"/>
    </location>
</feature>
<name>E4XKT9_OIKDI</name>
<feature type="region of interest" description="Disordered" evidence="3">
    <location>
        <begin position="464"/>
        <end position="612"/>
    </location>
</feature>
<dbReference type="Pfam" id="PF04499">
    <property type="entry name" value="SAPS"/>
    <property type="match status" value="1"/>
</dbReference>
<dbReference type="GO" id="GO:0019888">
    <property type="term" value="F:protein phosphatase regulator activity"/>
    <property type="evidence" value="ECO:0007669"/>
    <property type="project" value="TreeGrafter"/>
</dbReference>
<proteinExistence type="inferred from homology"/>
<feature type="compositionally biased region" description="Basic and acidic residues" evidence="3">
    <location>
        <begin position="547"/>
        <end position="557"/>
    </location>
</feature>
<evidence type="ECO:0000256" key="3">
    <source>
        <dbReference type="SAM" id="MobiDB-lite"/>
    </source>
</evidence>
<evidence type="ECO:0000313" key="5">
    <source>
        <dbReference type="Proteomes" id="UP000001307"/>
    </source>
</evidence>